<gene>
    <name evidence="1" type="ORF">XD93_1114</name>
</gene>
<protein>
    <recommendedName>
        <fullName evidence="3">SprT-like domain-containing protein</fullName>
    </recommendedName>
</protein>
<evidence type="ECO:0000313" key="2">
    <source>
        <dbReference type="Proteomes" id="UP000053904"/>
    </source>
</evidence>
<dbReference type="Proteomes" id="UP000053904">
    <property type="component" value="Unassembled WGS sequence"/>
</dbReference>
<evidence type="ECO:0008006" key="3">
    <source>
        <dbReference type="Google" id="ProtNLM"/>
    </source>
</evidence>
<sequence>MRNEEFLENLLYELWENHFCDIPRKNLVLIKYGRYSRRQLGSIKLAREGTRIKGLLNKKKEDYDVQDDKSITVITITRHFEEEAIPEFVVRATIAHELCHYAHGFSSPLQKRFKNPHQGNIIDKELASRGLLEEQRKADIWLRDNWIDIISSKK</sequence>
<organism evidence="1 2">
    <name type="scientific">candidate division WS6 bacterium 34_10</name>
    <dbReference type="NCBI Taxonomy" id="1641389"/>
    <lineage>
        <taxon>Bacteria</taxon>
        <taxon>Candidatus Dojkabacteria</taxon>
    </lineage>
</organism>
<dbReference type="EMBL" id="LGGO01000209">
    <property type="protein sequence ID" value="KUK76084.1"/>
    <property type="molecule type" value="Genomic_DNA"/>
</dbReference>
<reference evidence="2" key="1">
    <citation type="journal article" date="2015" name="MBio">
        <title>Genome-Resolved Metagenomic Analysis Reveals Roles for Candidate Phyla and Other Microbial Community Members in Biogeochemical Transformations in Oil Reservoirs.</title>
        <authorList>
            <person name="Hu P."/>
            <person name="Tom L."/>
            <person name="Singh A."/>
            <person name="Thomas B.C."/>
            <person name="Baker B.J."/>
            <person name="Piceno Y.M."/>
            <person name="Andersen G.L."/>
            <person name="Banfield J.F."/>
        </authorList>
    </citation>
    <scope>NUCLEOTIDE SEQUENCE [LARGE SCALE GENOMIC DNA]</scope>
</reference>
<evidence type="ECO:0000313" key="1">
    <source>
        <dbReference type="EMBL" id="KUK76084.1"/>
    </source>
</evidence>
<accession>A0A101HFS6</accession>
<name>A0A101HFS6_9BACT</name>
<comment type="caution">
    <text evidence="1">The sequence shown here is derived from an EMBL/GenBank/DDBJ whole genome shotgun (WGS) entry which is preliminary data.</text>
</comment>
<dbReference type="AlphaFoldDB" id="A0A101HFS6"/>
<proteinExistence type="predicted"/>